<name>A0A161KBA1_9SYNE</name>
<dbReference type="AlphaFoldDB" id="A0A161KBA1"/>
<sequence length="106" mass="12292">MLVKTVIADLLWEMEFLQGRWAMMHQDWQILNQHPLNRQVRNHQVMNHRLQGELRSLRCRVQHVENIAQSLPAGSGEAMGLSLLRAICRRVLTQSDERHCSLGSLV</sequence>
<evidence type="ECO:0000313" key="2">
    <source>
        <dbReference type="Proteomes" id="UP000182631"/>
    </source>
</evidence>
<gene>
    <name evidence="1" type="ORF">FLM9_666</name>
</gene>
<dbReference type="OrthoDB" id="9847819at2"/>
<keyword evidence="2" id="KW-1185">Reference proteome</keyword>
<accession>A0A161KBA1</accession>
<dbReference type="RefSeq" id="WP_074457199.1">
    <property type="nucleotide sequence ID" value="NZ_FITM01000078.1"/>
</dbReference>
<proteinExistence type="predicted"/>
<dbReference type="Proteomes" id="UP000182631">
    <property type="component" value="Unassembled WGS sequence"/>
</dbReference>
<reference evidence="2" key="1">
    <citation type="submission" date="2016-02" db="EMBL/GenBank/DDBJ databases">
        <authorList>
            <person name="liu f."/>
        </authorList>
    </citation>
    <scope>NUCLEOTIDE SEQUENCE [LARGE SCALE GENOMIC DNA]</scope>
</reference>
<evidence type="ECO:0000313" key="1">
    <source>
        <dbReference type="EMBL" id="CZB15698.1"/>
    </source>
</evidence>
<dbReference type="EMBL" id="FITM01000078">
    <property type="protein sequence ID" value="CZB15698.1"/>
    <property type="molecule type" value="Genomic_DNA"/>
</dbReference>
<protein>
    <submittedName>
        <fullName evidence="1">Uncharacterized protein</fullName>
    </submittedName>
</protein>
<organism evidence="1 2">
    <name type="scientific">Candidatus Synechococcus spongiarum</name>
    <dbReference type="NCBI Taxonomy" id="431041"/>
    <lineage>
        <taxon>Bacteria</taxon>
        <taxon>Bacillati</taxon>
        <taxon>Cyanobacteriota</taxon>
        <taxon>Cyanophyceae</taxon>
        <taxon>Synechococcales</taxon>
        <taxon>Synechococcaceae</taxon>
        <taxon>Synechococcus</taxon>
    </lineage>
</organism>